<evidence type="ECO:0000313" key="2">
    <source>
        <dbReference type="Proteomes" id="UP000663823"/>
    </source>
</evidence>
<comment type="caution">
    <text evidence="1">The sequence shown here is derived from an EMBL/GenBank/DDBJ whole genome shotgun (WGS) entry which is preliminary data.</text>
</comment>
<dbReference type="Proteomes" id="UP000663823">
    <property type="component" value="Unassembled WGS sequence"/>
</dbReference>
<evidence type="ECO:0000313" key="1">
    <source>
        <dbReference type="EMBL" id="CAF4368771.1"/>
    </source>
</evidence>
<name>A0A820M966_9BILA</name>
<organism evidence="1 2">
    <name type="scientific">Rotaria sordida</name>
    <dbReference type="NCBI Taxonomy" id="392033"/>
    <lineage>
        <taxon>Eukaryota</taxon>
        <taxon>Metazoa</taxon>
        <taxon>Spiralia</taxon>
        <taxon>Gnathifera</taxon>
        <taxon>Rotifera</taxon>
        <taxon>Eurotatoria</taxon>
        <taxon>Bdelloidea</taxon>
        <taxon>Philodinida</taxon>
        <taxon>Philodinidae</taxon>
        <taxon>Rotaria</taxon>
    </lineage>
</organism>
<dbReference type="AlphaFoldDB" id="A0A820M966"/>
<proteinExistence type="predicted"/>
<reference evidence="1" key="1">
    <citation type="submission" date="2021-02" db="EMBL/GenBank/DDBJ databases">
        <authorList>
            <person name="Nowell W R."/>
        </authorList>
    </citation>
    <scope>NUCLEOTIDE SEQUENCE</scope>
</reference>
<sequence>QNQIVKQSMSNLFKQFPENNLQFLIQSGAKG</sequence>
<protein>
    <submittedName>
        <fullName evidence="1">Uncharacterized protein</fullName>
    </submittedName>
</protein>
<feature type="non-terminal residue" evidence="1">
    <location>
        <position position="1"/>
    </location>
</feature>
<accession>A0A820M966</accession>
<dbReference type="EMBL" id="CAJOAX010069705">
    <property type="protein sequence ID" value="CAF4368771.1"/>
    <property type="molecule type" value="Genomic_DNA"/>
</dbReference>
<gene>
    <name evidence="1" type="ORF">OTI717_LOCUS44076</name>
</gene>